<gene>
    <name evidence="1" type="ORF">LEP1GSC047_1984</name>
</gene>
<dbReference type="STRING" id="1049790.LEP1GSC047_1984"/>
<sequence length="52" mass="6045">MELNPGRRKVYLRPGVTDLRKSINTLAIIVEGKMKKDLYSESVFLFCNSQER</sequence>
<dbReference type="InterPro" id="IPR008878">
    <property type="entry name" value="Transposase_IS66_Orf2"/>
</dbReference>
<name>V6HFB2_9LEPT</name>
<evidence type="ECO:0000313" key="2">
    <source>
        <dbReference type="Proteomes" id="UP000018719"/>
    </source>
</evidence>
<dbReference type="RefSeq" id="WP_020988166.1">
    <property type="nucleotide sequence ID" value="NZ_AHMM02000008.1"/>
</dbReference>
<dbReference type="Proteomes" id="UP000018719">
    <property type="component" value="Unassembled WGS sequence"/>
</dbReference>
<proteinExistence type="predicted"/>
<dbReference type="Pfam" id="PF05717">
    <property type="entry name" value="TnpB_IS66"/>
    <property type="match status" value="1"/>
</dbReference>
<organism evidence="1 2">
    <name type="scientific">Leptospira inadai serovar Lyme str. 10</name>
    <dbReference type="NCBI Taxonomy" id="1049790"/>
    <lineage>
        <taxon>Bacteria</taxon>
        <taxon>Pseudomonadati</taxon>
        <taxon>Spirochaetota</taxon>
        <taxon>Spirochaetia</taxon>
        <taxon>Leptospirales</taxon>
        <taxon>Leptospiraceae</taxon>
        <taxon>Leptospira</taxon>
    </lineage>
</organism>
<accession>V6HFB2</accession>
<reference evidence="1 2" key="1">
    <citation type="submission" date="2013-05" db="EMBL/GenBank/DDBJ databases">
        <authorList>
            <person name="Harkins D.M."/>
            <person name="Durkin A.S."/>
            <person name="Brinkac L.M."/>
            <person name="Haft D.H."/>
            <person name="Selengut J.D."/>
            <person name="Sanka R."/>
            <person name="DePew J."/>
            <person name="Purushe J."/>
            <person name="Hartskeerl R.A."/>
            <person name="Ahmed A."/>
            <person name="van der Linden H."/>
            <person name="Goris M.G.A."/>
            <person name="Vinetz J.M."/>
            <person name="Sutton G.G."/>
            <person name="Nierman W.C."/>
            <person name="Fouts D.E."/>
        </authorList>
    </citation>
    <scope>NUCLEOTIDE SEQUENCE [LARGE SCALE GENOMIC DNA]</scope>
    <source>
        <strain evidence="1 2">10</strain>
    </source>
</reference>
<dbReference type="EMBL" id="AHMM02000008">
    <property type="protein sequence ID" value="EQA38278.1"/>
    <property type="molecule type" value="Genomic_DNA"/>
</dbReference>
<protein>
    <submittedName>
        <fullName evidence="1">IS66 family element, Orf2 domain protein</fullName>
    </submittedName>
</protein>
<dbReference type="AlphaFoldDB" id="V6HFB2"/>
<comment type="caution">
    <text evidence="1">The sequence shown here is derived from an EMBL/GenBank/DDBJ whole genome shotgun (WGS) entry which is preliminary data.</text>
</comment>
<evidence type="ECO:0000313" key="1">
    <source>
        <dbReference type="EMBL" id="EQA38278.1"/>
    </source>
</evidence>